<dbReference type="EMBL" id="JAPQYE010000055">
    <property type="protein sequence ID" value="MCZ0732574.1"/>
    <property type="molecule type" value="Genomic_DNA"/>
</dbReference>
<name>A0ABT4HR63_MYCIR</name>
<accession>A0ABT4HR63</accession>
<sequence>MKVADMTVMGSPRIESHTLPEWARIALQSGPIFGSEQQGGFHTQGDVLVDRTADGVPLQKLWDDYRELLNAWRQKQDAFSGLLAFETTDIAEAIPQSLSKFEFEMATEFGVPKAHQAGDFLVVGYGFSDYDLATRYTWKYLRDATARQIDHDMQASLEADQRLRTKAILNRLLNPTERTTPEGRREFGLFTGADQIAPLEFLGKTFDTSHTHYLVSGNATLDSQDVEDSIGHIQHHGYGTTQGSRILVFASQTLCDQIASWRKGEESRAGGPVAKFDFVPSADAPAFLSSEFVVGQTPPSEYHNLRVMGSYGSAARSGDNLRHAA</sequence>
<proteinExistence type="predicted"/>
<gene>
    <name evidence="1" type="ORF">OY187_31485</name>
</gene>
<comment type="caution">
    <text evidence="1">The sequence shown here is derived from an EMBL/GenBank/DDBJ whole genome shotgun (WGS) entry which is preliminary data.</text>
</comment>
<evidence type="ECO:0000313" key="2">
    <source>
        <dbReference type="Proteomes" id="UP001084650"/>
    </source>
</evidence>
<organism evidence="1 2">
    <name type="scientific">Mycolicibacterium iranicum</name>
    <name type="common">Mycobacterium iranicum</name>
    <dbReference type="NCBI Taxonomy" id="912594"/>
    <lineage>
        <taxon>Bacteria</taxon>
        <taxon>Bacillati</taxon>
        <taxon>Actinomycetota</taxon>
        <taxon>Actinomycetes</taxon>
        <taxon>Mycobacteriales</taxon>
        <taxon>Mycobacteriaceae</taxon>
        <taxon>Mycolicibacterium</taxon>
    </lineage>
</organism>
<dbReference type="RefSeq" id="WP_268788184.1">
    <property type="nucleotide sequence ID" value="NZ_JAPQYE010000055.1"/>
</dbReference>
<dbReference type="Proteomes" id="UP001084650">
    <property type="component" value="Unassembled WGS sequence"/>
</dbReference>
<keyword evidence="2" id="KW-1185">Reference proteome</keyword>
<protein>
    <submittedName>
        <fullName evidence="1">Uncharacterized protein</fullName>
    </submittedName>
</protein>
<evidence type="ECO:0000313" key="1">
    <source>
        <dbReference type="EMBL" id="MCZ0732574.1"/>
    </source>
</evidence>
<reference evidence="1" key="1">
    <citation type="submission" date="2022-12" db="EMBL/GenBank/DDBJ databases">
        <title>Whole genome sequence of Mycolicibacterium iranicum strain SBH312.</title>
        <authorList>
            <person name="Jani J."/>
            <person name="Arifin Mustapha Z."/>
            <person name="Ahmed K."/>
            <person name="Kai Ling C."/>
        </authorList>
    </citation>
    <scope>NUCLEOTIDE SEQUENCE</scope>
    <source>
        <strain evidence="1">SBH312</strain>
    </source>
</reference>